<evidence type="ECO:0000313" key="2">
    <source>
        <dbReference type="EMBL" id="XCD03100.1"/>
    </source>
</evidence>
<organism evidence="2">
    <name type="scientific">Dulem virus 31</name>
    <dbReference type="NCBI Taxonomy" id="3145749"/>
    <lineage>
        <taxon>Viruses</taxon>
        <taxon>Monodnaviria</taxon>
        <taxon>Sangervirae</taxon>
        <taxon>Phixviricota</taxon>
        <taxon>Malgrandaviricetes</taxon>
        <taxon>Petitvirales</taxon>
        <taxon>Microviridae</taxon>
        <taxon>Microvirus</taxon>
    </lineage>
</organism>
<evidence type="ECO:0000256" key="1">
    <source>
        <dbReference type="SAM" id="MobiDB-lite"/>
    </source>
</evidence>
<dbReference type="EMBL" id="PP511318">
    <property type="protein sequence ID" value="XCD03100.1"/>
    <property type="molecule type" value="Genomic_DNA"/>
</dbReference>
<feature type="region of interest" description="Disordered" evidence="1">
    <location>
        <begin position="1"/>
        <end position="30"/>
    </location>
</feature>
<feature type="compositionally biased region" description="Basic and acidic residues" evidence="1">
    <location>
        <begin position="20"/>
        <end position="30"/>
    </location>
</feature>
<proteinExistence type="predicted"/>
<protein>
    <submittedName>
        <fullName evidence="2">Uncharacterized protein</fullName>
    </submittedName>
</protein>
<reference evidence="2" key="1">
    <citation type="submission" date="2024-03" db="EMBL/GenBank/DDBJ databases">
        <title>Diverse circular DNA viruses in blood, oral, and fecal samples of captive lemurs.</title>
        <authorList>
            <person name="Paietta E.N."/>
            <person name="Kraberger S."/>
            <person name="Lund M.C."/>
            <person name="Custer J.M."/>
            <person name="Vargas K.M."/>
            <person name="Ehmke E.E."/>
            <person name="Yoder A.D."/>
            <person name="Varsani A."/>
        </authorList>
    </citation>
    <scope>NUCLEOTIDE SEQUENCE</scope>
    <source>
        <strain evidence="2">Duke_17_45</strain>
    </source>
</reference>
<sequence length="30" mass="3405">MSTSKACNSLHAVNKKNKYKKDLPKESPKE</sequence>
<name>A0AAU8ATT9_9VIRU</name>
<accession>A0AAU8ATT9</accession>